<reference evidence="2" key="1">
    <citation type="submission" date="2021-03" db="EMBL/GenBank/DDBJ databases">
        <title>Draft genome sequence of rust myrtle Austropuccinia psidii MF-1, a brazilian biotype.</title>
        <authorList>
            <person name="Quecine M.C."/>
            <person name="Pachon D.M.R."/>
            <person name="Bonatelli M.L."/>
            <person name="Correr F.H."/>
            <person name="Franceschini L.M."/>
            <person name="Leite T.F."/>
            <person name="Margarido G.R.A."/>
            <person name="Almeida C.A."/>
            <person name="Ferrarezi J.A."/>
            <person name="Labate C.A."/>
        </authorList>
    </citation>
    <scope>NUCLEOTIDE SEQUENCE</scope>
    <source>
        <strain evidence="2">MF-1</strain>
    </source>
</reference>
<keyword evidence="3" id="KW-1185">Reference proteome</keyword>
<protein>
    <submittedName>
        <fullName evidence="2">Uncharacterized protein</fullName>
    </submittedName>
</protein>
<dbReference type="AlphaFoldDB" id="A0A9Q3KK35"/>
<sequence>MGERAYIPVYRRGLASRLLDQLASHPGDFDSLQELMDITLKLDTGYHERQKEKGSHQQKKPPISGSNSSKPPQSSSSKKPYHRKNKKAKNF</sequence>
<proteinExistence type="predicted"/>
<evidence type="ECO:0000313" key="3">
    <source>
        <dbReference type="Proteomes" id="UP000765509"/>
    </source>
</evidence>
<feature type="compositionally biased region" description="Basic residues" evidence="1">
    <location>
        <begin position="79"/>
        <end position="91"/>
    </location>
</feature>
<gene>
    <name evidence="2" type="ORF">O181_122209</name>
</gene>
<evidence type="ECO:0000256" key="1">
    <source>
        <dbReference type="SAM" id="MobiDB-lite"/>
    </source>
</evidence>
<feature type="compositionally biased region" description="Basic and acidic residues" evidence="1">
    <location>
        <begin position="46"/>
        <end position="55"/>
    </location>
</feature>
<dbReference type="EMBL" id="AVOT02112621">
    <property type="protein sequence ID" value="MBW0582494.1"/>
    <property type="molecule type" value="Genomic_DNA"/>
</dbReference>
<comment type="caution">
    <text evidence="2">The sequence shown here is derived from an EMBL/GenBank/DDBJ whole genome shotgun (WGS) entry which is preliminary data.</text>
</comment>
<evidence type="ECO:0000313" key="2">
    <source>
        <dbReference type="EMBL" id="MBW0582494.1"/>
    </source>
</evidence>
<name>A0A9Q3KK35_9BASI</name>
<accession>A0A9Q3KK35</accession>
<dbReference type="Proteomes" id="UP000765509">
    <property type="component" value="Unassembled WGS sequence"/>
</dbReference>
<feature type="compositionally biased region" description="Low complexity" evidence="1">
    <location>
        <begin position="64"/>
        <end position="78"/>
    </location>
</feature>
<dbReference type="OrthoDB" id="5552562at2759"/>
<organism evidence="2 3">
    <name type="scientific">Austropuccinia psidii MF-1</name>
    <dbReference type="NCBI Taxonomy" id="1389203"/>
    <lineage>
        <taxon>Eukaryota</taxon>
        <taxon>Fungi</taxon>
        <taxon>Dikarya</taxon>
        <taxon>Basidiomycota</taxon>
        <taxon>Pucciniomycotina</taxon>
        <taxon>Pucciniomycetes</taxon>
        <taxon>Pucciniales</taxon>
        <taxon>Sphaerophragmiaceae</taxon>
        <taxon>Austropuccinia</taxon>
    </lineage>
</organism>
<feature type="region of interest" description="Disordered" evidence="1">
    <location>
        <begin position="46"/>
        <end position="91"/>
    </location>
</feature>